<accession>A0A1T4VCJ8</accession>
<dbReference type="AlphaFoldDB" id="A0A1T4VCJ8"/>
<dbReference type="InterPro" id="IPR051690">
    <property type="entry name" value="PseI-like"/>
</dbReference>
<dbReference type="RefSeq" id="WP_200805030.1">
    <property type="nucleotide sequence ID" value="NZ_FUXX01000019.1"/>
</dbReference>
<dbReference type="InterPro" id="IPR057736">
    <property type="entry name" value="SAF_PseI/NeuA/NeuB"/>
</dbReference>
<dbReference type="STRING" id="83771.SAMN02910357_00854"/>
<dbReference type="PROSITE" id="PS50844">
    <property type="entry name" value="AFP_LIKE"/>
    <property type="match status" value="1"/>
</dbReference>
<organism evidence="2 3">
    <name type="scientific">Succinivibrio dextrinosolvens DSM 3072</name>
    <dbReference type="NCBI Taxonomy" id="1123324"/>
    <lineage>
        <taxon>Bacteria</taxon>
        <taxon>Pseudomonadati</taxon>
        <taxon>Pseudomonadota</taxon>
        <taxon>Gammaproteobacteria</taxon>
        <taxon>Aeromonadales</taxon>
        <taxon>Succinivibrionaceae</taxon>
        <taxon>Succinivibrio</taxon>
    </lineage>
</organism>
<gene>
    <name evidence="2" type="ORF">SAMN02745213_01303</name>
</gene>
<proteinExistence type="predicted"/>
<sequence>MMKQNKPYLIAEIGVNFYDTAKIMEIKPLDAAKLYIKKAADSGVDCVKFQSYKANTLASKNSPAYWDTTKESTKSQYELFSKFDGFYEDDYLELSKYAHSLDVDFTSTPFDYTSADYLEKMVDFYKISSSDLSNLPFISYIGAKGKPVVLSTGASYISEIDEAVRTLQDSGCEDISLLHCVLSYPTSSQNANLNIIKGLKKIYPKLKIGYSDHVMPDECMTTLTTAYLLGAEIIEKHFTLDKKLKGNDHYHAGDPKDFKRAVDNFKLVNKLLGSEDKTVLDCEIIPRKEARRSLVLTRNIKQGETIETDDLIAKRPGTGISPKYTNIVIGRKALVPLNEDEILTWDKV</sequence>
<evidence type="ECO:0000313" key="3">
    <source>
        <dbReference type="Proteomes" id="UP000242432"/>
    </source>
</evidence>
<keyword evidence="3" id="KW-1185">Reference proteome</keyword>
<dbReference type="Pfam" id="PF03102">
    <property type="entry name" value="NeuB"/>
    <property type="match status" value="1"/>
</dbReference>
<dbReference type="SUPFAM" id="SSF51569">
    <property type="entry name" value="Aldolase"/>
    <property type="match status" value="1"/>
</dbReference>
<dbReference type="SUPFAM" id="SSF51269">
    <property type="entry name" value="AFP III-like domain"/>
    <property type="match status" value="1"/>
</dbReference>
<dbReference type="PANTHER" id="PTHR42966:SF1">
    <property type="entry name" value="SIALIC ACID SYNTHASE"/>
    <property type="match status" value="1"/>
</dbReference>
<reference evidence="3" key="1">
    <citation type="submission" date="2017-02" db="EMBL/GenBank/DDBJ databases">
        <authorList>
            <person name="Varghese N."/>
            <person name="Submissions S."/>
        </authorList>
    </citation>
    <scope>NUCLEOTIDE SEQUENCE [LARGE SCALE GENOMIC DNA]</scope>
    <source>
        <strain evidence="3">DSM 3072</strain>
    </source>
</reference>
<dbReference type="SMART" id="SM00858">
    <property type="entry name" value="SAF"/>
    <property type="match status" value="1"/>
</dbReference>
<dbReference type="InterPro" id="IPR013132">
    <property type="entry name" value="PseI/NeuA/B-like_N"/>
</dbReference>
<dbReference type="CDD" id="cd11615">
    <property type="entry name" value="SAF_NeuB_like"/>
    <property type="match status" value="1"/>
</dbReference>
<dbReference type="InterPro" id="IPR006190">
    <property type="entry name" value="SAF_AFP_Neu5Ac"/>
</dbReference>
<dbReference type="Pfam" id="PF08666">
    <property type="entry name" value="SAF"/>
    <property type="match status" value="1"/>
</dbReference>
<dbReference type="EMBL" id="FUXX01000019">
    <property type="protein sequence ID" value="SKA62680.1"/>
    <property type="molecule type" value="Genomic_DNA"/>
</dbReference>
<protein>
    <submittedName>
        <fullName evidence="2">N-acetylneuraminate synthase</fullName>
    </submittedName>
</protein>
<dbReference type="InterPro" id="IPR013974">
    <property type="entry name" value="SAF"/>
</dbReference>
<feature type="domain" description="AFP-like" evidence="1">
    <location>
        <begin position="293"/>
        <end position="348"/>
    </location>
</feature>
<dbReference type="PANTHER" id="PTHR42966">
    <property type="entry name" value="N-ACETYLNEURAMINATE SYNTHASE"/>
    <property type="match status" value="1"/>
</dbReference>
<dbReference type="Proteomes" id="UP000242432">
    <property type="component" value="Unassembled WGS sequence"/>
</dbReference>
<dbReference type="Gene3D" id="3.20.20.70">
    <property type="entry name" value="Aldolase class I"/>
    <property type="match status" value="1"/>
</dbReference>
<evidence type="ECO:0000313" key="2">
    <source>
        <dbReference type="EMBL" id="SKA62680.1"/>
    </source>
</evidence>
<dbReference type="InterPro" id="IPR013785">
    <property type="entry name" value="Aldolase_TIM"/>
</dbReference>
<evidence type="ECO:0000259" key="1">
    <source>
        <dbReference type="PROSITE" id="PS50844"/>
    </source>
</evidence>
<dbReference type="Gene3D" id="3.90.1210.10">
    <property type="entry name" value="Antifreeze-like/N-acetylneuraminic acid synthase C-terminal domain"/>
    <property type="match status" value="1"/>
</dbReference>
<name>A0A1T4VCJ8_9GAMM</name>
<dbReference type="GO" id="GO:0016051">
    <property type="term" value="P:carbohydrate biosynthetic process"/>
    <property type="evidence" value="ECO:0007669"/>
    <property type="project" value="InterPro"/>
</dbReference>
<dbReference type="InterPro" id="IPR036732">
    <property type="entry name" value="AFP_Neu5c_C_sf"/>
</dbReference>
<dbReference type="GO" id="GO:0047444">
    <property type="term" value="F:N-acylneuraminate-9-phosphate synthase activity"/>
    <property type="evidence" value="ECO:0007669"/>
    <property type="project" value="TreeGrafter"/>
</dbReference>